<evidence type="ECO:0000313" key="3">
    <source>
        <dbReference type="EMBL" id="NER11727.1"/>
    </source>
</evidence>
<dbReference type="AlphaFoldDB" id="A0A6P0UFD4"/>
<dbReference type="RefSeq" id="WP_163694181.1">
    <property type="nucleotide sequence ID" value="NZ_FXTW01000005.1"/>
</dbReference>
<feature type="compositionally biased region" description="Basic residues" evidence="1">
    <location>
        <begin position="129"/>
        <end position="138"/>
    </location>
</feature>
<feature type="signal peptide" evidence="2">
    <location>
        <begin position="1"/>
        <end position="18"/>
    </location>
</feature>
<reference evidence="3 4" key="1">
    <citation type="submission" date="2020-01" db="EMBL/GenBank/DDBJ databases">
        <title>Muriicola jejuensis KCTC 22299.</title>
        <authorList>
            <person name="Wang G."/>
        </authorList>
    </citation>
    <scope>NUCLEOTIDE SEQUENCE [LARGE SCALE GENOMIC DNA]</scope>
    <source>
        <strain evidence="3 4">KCTC 22299</strain>
    </source>
</reference>
<evidence type="ECO:0000313" key="4">
    <source>
        <dbReference type="Proteomes" id="UP000468443"/>
    </source>
</evidence>
<sequence>MKKILIAMFTIASLSAMAQDRNPHRPQHDKDPLTPEQVATLQTKRMTLALDLTQAQQEQVQKLHLENARLRTEKMEESQKERDDAQGKDLSADERFSRESERLDHMIAQKASMKKILNGEQFEKWEKSLHHRKHRGHPHEKDGRGRR</sequence>
<evidence type="ECO:0000256" key="2">
    <source>
        <dbReference type="SAM" id="SignalP"/>
    </source>
</evidence>
<keyword evidence="2" id="KW-0732">Signal</keyword>
<dbReference type="Proteomes" id="UP000468443">
    <property type="component" value="Unassembled WGS sequence"/>
</dbReference>
<name>A0A6P0UFD4_9FLAO</name>
<feature type="compositionally biased region" description="Basic and acidic residues" evidence="1">
    <location>
        <begin position="68"/>
        <end position="107"/>
    </location>
</feature>
<proteinExistence type="predicted"/>
<organism evidence="3 4">
    <name type="scientific">Muriicola jejuensis</name>
    <dbReference type="NCBI Taxonomy" id="504488"/>
    <lineage>
        <taxon>Bacteria</taxon>
        <taxon>Pseudomonadati</taxon>
        <taxon>Bacteroidota</taxon>
        <taxon>Flavobacteriia</taxon>
        <taxon>Flavobacteriales</taxon>
        <taxon>Flavobacteriaceae</taxon>
        <taxon>Muriicola</taxon>
    </lineage>
</organism>
<keyword evidence="4" id="KW-1185">Reference proteome</keyword>
<dbReference type="EMBL" id="JAABOP010000006">
    <property type="protein sequence ID" value="NER11727.1"/>
    <property type="molecule type" value="Genomic_DNA"/>
</dbReference>
<feature type="chain" id="PRO_5026799127" description="Periplasmic heavy metal sensor" evidence="2">
    <location>
        <begin position="19"/>
        <end position="147"/>
    </location>
</feature>
<evidence type="ECO:0008006" key="5">
    <source>
        <dbReference type="Google" id="ProtNLM"/>
    </source>
</evidence>
<accession>A0A6P0UFD4</accession>
<comment type="caution">
    <text evidence="3">The sequence shown here is derived from an EMBL/GenBank/DDBJ whole genome shotgun (WGS) entry which is preliminary data.</text>
</comment>
<protein>
    <recommendedName>
        <fullName evidence="5">Periplasmic heavy metal sensor</fullName>
    </recommendedName>
</protein>
<gene>
    <name evidence="3" type="ORF">GWK09_14445</name>
</gene>
<evidence type="ECO:0000256" key="1">
    <source>
        <dbReference type="SAM" id="MobiDB-lite"/>
    </source>
</evidence>
<feature type="region of interest" description="Disordered" evidence="1">
    <location>
        <begin position="68"/>
        <end position="147"/>
    </location>
</feature>